<accession>A0A1H7QEW6</accession>
<dbReference type="Pfam" id="PF06197">
    <property type="entry name" value="DUF998"/>
    <property type="match status" value="1"/>
</dbReference>
<feature type="transmembrane region" description="Helical" evidence="2">
    <location>
        <begin position="120"/>
        <end position="139"/>
    </location>
</feature>
<name>A0A1H7QEW6_9ACTN</name>
<feature type="transmembrane region" description="Helical" evidence="2">
    <location>
        <begin position="89"/>
        <end position="108"/>
    </location>
</feature>
<dbReference type="Proteomes" id="UP000198953">
    <property type="component" value="Unassembled WGS sequence"/>
</dbReference>
<keyword evidence="2" id="KW-1133">Transmembrane helix</keyword>
<sequence>MPADTLAPPRQAHDPDRRPGPDAAAGRRPGGPSPRGRRARAYPVAACLAILFAAVAVLVGQFGPDPELDPLTVTVSEYAVADRGGVTEIAMAVLGLGSLALLAGLRAAGAPVRGLPERLLLVWSVALLVAAAVPTTPFGGDLDVAAQIHRWVSVAAFVSLPAMGALLVPRLTADAAWKPVARAVEWVSLACGFGLLAITYVALPGQRVLIGLVERLLLVAELSLLGVLAAWLAWLMWNPKATRALNFPTYHRFIAS</sequence>
<dbReference type="AlphaFoldDB" id="A0A1H7QEW6"/>
<reference evidence="3 4" key="1">
    <citation type="submission" date="2016-10" db="EMBL/GenBank/DDBJ databases">
        <authorList>
            <person name="de Groot N.N."/>
        </authorList>
    </citation>
    <scope>NUCLEOTIDE SEQUENCE [LARGE SCALE GENOMIC DNA]</scope>
    <source>
        <strain evidence="3 4">DSM 43357</strain>
    </source>
</reference>
<evidence type="ECO:0000256" key="2">
    <source>
        <dbReference type="SAM" id="Phobius"/>
    </source>
</evidence>
<feature type="region of interest" description="Disordered" evidence="1">
    <location>
        <begin position="1"/>
        <end position="37"/>
    </location>
</feature>
<evidence type="ECO:0008006" key="5">
    <source>
        <dbReference type="Google" id="ProtNLM"/>
    </source>
</evidence>
<keyword evidence="4" id="KW-1185">Reference proteome</keyword>
<evidence type="ECO:0000313" key="4">
    <source>
        <dbReference type="Proteomes" id="UP000198953"/>
    </source>
</evidence>
<keyword evidence="2" id="KW-0812">Transmembrane</keyword>
<dbReference type="STRING" id="46177.SAMN05660976_02529"/>
<organism evidence="3 4">
    <name type="scientific">Nonomuraea pusilla</name>
    <dbReference type="NCBI Taxonomy" id="46177"/>
    <lineage>
        <taxon>Bacteria</taxon>
        <taxon>Bacillati</taxon>
        <taxon>Actinomycetota</taxon>
        <taxon>Actinomycetes</taxon>
        <taxon>Streptosporangiales</taxon>
        <taxon>Streptosporangiaceae</taxon>
        <taxon>Nonomuraea</taxon>
    </lineage>
</organism>
<gene>
    <name evidence="3" type="ORF">SAMN05660976_02529</name>
</gene>
<feature type="transmembrane region" description="Helical" evidence="2">
    <location>
        <begin position="183"/>
        <end position="203"/>
    </location>
</feature>
<dbReference type="EMBL" id="FOBF01000005">
    <property type="protein sequence ID" value="SEL46661.1"/>
    <property type="molecule type" value="Genomic_DNA"/>
</dbReference>
<feature type="transmembrane region" description="Helical" evidence="2">
    <location>
        <begin position="151"/>
        <end position="171"/>
    </location>
</feature>
<proteinExistence type="predicted"/>
<dbReference type="OrthoDB" id="4281143at2"/>
<keyword evidence="2" id="KW-0472">Membrane</keyword>
<feature type="transmembrane region" description="Helical" evidence="2">
    <location>
        <begin position="41"/>
        <end position="62"/>
    </location>
</feature>
<evidence type="ECO:0000256" key="1">
    <source>
        <dbReference type="SAM" id="MobiDB-lite"/>
    </source>
</evidence>
<feature type="transmembrane region" description="Helical" evidence="2">
    <location>
        <begin position="215"/>
        <end position="237"/>
    </location>
</feature>
<dbReference type="RefSeq" id="WP_091100369.1">
    <property type="nucleotide sequence ID" value="NZ_FOBF01000005.1"/>
</dbReference>
<feature type="compositionally biased region" description="Basic and acidic residues" evidence="1">
    <location>
        <begin position="11"/>
        <end position="20"/>
    </location>
</feature>
<dbReference type="InterPro" id="IPR009339">
    <property type="entry name" value="DUF998"/>
</dbReference>
<evidence type="ECO:0000313" key="3">
    <source>
        <dbReference type="EMBL" id="SEL46661.1"/>
    </source>
</evidence>
<protein>
    <recommendedName>
        <fullName evidence="5">DUF998 domain-containing protein</fullName>
    </recommendedName>
</protein>